<organism evidence="2 3">
    <name type="scientific">Trichomalopsis sarcophagae</name>
    <dbReference type="NCBI Taxonomy" id="543379"/>
    <lineage>
        <taxon>Eukaryota</taxon>
        <taxon>Metazoa</taxon>
        <taxon>Ecdysozoa</taxon>
        <taxon>Arthropoda</taxon>
        <taxon>Hexapoda</taxon>
        <taxon>Insecta</taxon>
        <taxon>Pterygota</taxon>
        <taxon>Neoptera</taxon>
        <taxon>Endopterygota</taxon>
        <taxon>Hymenoptera</taxon>
        <taxon>Apocrita</taxon>
        <taxon>Proctotrupomorpha</taxon>
        <taxon>Chalcidoidea</taxon>
        <taxon>Pteromalidae</taxon>
        <taxon>Pteromalinae</taxon>
        <taxon>Trichomalopsis</taxon>
    </lineage>
</organism>
<proteinExistence type="predicted"/>
<accession>A0A232ENL2</accession>
<dbReference type="EMBL" id="NNAY01003120">
    <property type="protein sequence ID" value="OXU19944.1"/>
    <property type="molecule type" value="Genomic_DNA"/>
</dbReference>
<protein>
    <submittedName>
        <fullName evidence="2">Uncharacterized protein</fullName>
    </submittedName>
</protein>
<comment type="caution">
    <text evidence="2">The sequence shown here is derived from an EMBL/GenBank/DDBJ whole genome shotgun (WGS) entry which is preliminary data.</text>
</comment>
<reference evidence="2 3" key="1">
    <citation type="journal article" date="2017" name="Curr. Biol.">
        <title>The Evolution of Venom by Co-option of Single-Copy Genes.</title>
        <authorList>
            <person name="Martinson E.O."/>
            <person name="Mrinalini"/>
            <person name="Kelkar Y.D."/>
            <person name="Chang C.H."/>
            <person name="Werren J.H."/>
        </authorList>
    </citation>
    <scope>NUCLEOTIDE SEQUENCE [LARGE SCALE GENOMIC DNA]</scope>
    <source>
        <strain evidence="2 3">Alberta</strain>
        <tissue evidence="2">Whole body</tissue>
    </source>
</reference>
<gene>
    <name evidence="2" type="ORF">TSAR_016015</name>
</gene>
<feature type="compositionally biased region" description="Basic and acidic residues" evidence="1">
    <location>
        <begin position="58"/>
        <end position="71"/>
    </location>
</feature>
<feature type="region of interest" description="Disordered" evidence="1">
    <location>
        <begin position="40"/>
        <end position="104"/>
    </location>
</feature>
<sequence length="207" mass="24020">MISGFAACTIESENTRETNSRTKFRGMKIIILHKTHNTLTPVVESKTESPNNTEEIQEEKKLDSNTDIDKSLKRKTKPKETTETSKRKIPRRQTKENPLRDPNFIYKTQVSNSETKDDQDADEQVYVQLSQINKDPINFKEAVNSSEGENLKSAIREELKSMEENNVWEIVDYLSKTSENKRPNVIDSKWVFKRKLDKTVKKLSKPD</sequence>
<evidence type="ECO:0000256" key="1">
    <source>
        <dbReference type="SAM" id="MobiDB-lite"/>
    </source>
</evidence>
<evidence type="ECO:0000313" key="3">
    <source>
        <dbReference type="Proteomes" id="UP000215335"/>
    </source>
</evidence>
<name>A0A232ENL2_9HYME</name>
<evidence type="ECO:0000313" key="2">
    <source>
        <dbReference type="EMBL" id="OXU19944.1"/>
    </source>
</evidence>
<keyword evidence="3" id="KW-1185">Reference proteome</keyword>
<dbReference type="Proteomes" id="UP000215335">
    <property type="component" value="Unassembled WGS sequence"/>
</dbReference>
<dbReference type="AlphaFoldDB" id="A0A232ENL2"/>